<organism evidence="3 4">
    <name type="scientific">Actinomycetospora aurantiaca</name>
    <dbReference type="NCBI Taxonomy" id="3129233"/>
    <lineage>
        <taxon>Bacteria</taxon>
        <taxon>Bacillati</taxon>
        <taxon>Actinomycetota</taxon>
        <taxon>Actinomycetes</taxon>
        <taxon>Pseudonocardiales</taxon>
        <taxon>Pseudonocardiaceae</taxon>
        <taxon>Actinomycetospora</taxon>
    </lineage>
</organism>
<protein>
    <recommendedName>
        <fullName evidence="5">DUF3137 domain-containing protein</fullName>
    </recommendedName>
</protein>
<keyword evidence="2" id="KW-0812">Transmembrane</keyword>
<feature type="transmembrane region" description="Helical" evidence="2">
    <location>
        <begin position="34"/>
        <end position="56"/>
    </location>
</feature>
<accession>A0ABU8MXP8</accession>
<gene>
    <name evidence="3" type="ORF">WCD74_28465</name>
</gene>
<reference evidence="3 4" key="1">
    <citation type="submission" date="2024-03" db="EMBL/GenBank/DDBJ databases">
        <title>Actinomycetospora sp. OC33-EN08, a novel actinomycete isolated from wild orchid (Aerides multiflora).</title>
        <authorList>
            <person name="Suriyachadkun C."/>
        </authorList>
    </citation>
    <scope>NUCLEOTIDE SEQUENCE [LARGE SCALE GENOMIC DNA]</scope>
    <source>
        <strain evidence="3 4">OC33-EN08</strain>
    </source>
</reference>
<proteinExistence type="predicted"/>
<evidence type="ECO:0000256" key="1">
    <source>
        <dbReference type="SAM" id="MobiDB-lite"/>
    </source>
</evidence>
<name>A0ABU8MXP8_9PSEU</name>
<sequence length="275" mass="29871">MSDVHDDLGLEVSPSVPGGGPASRWRVGRIGSRFFWIWALLTLVCLAVLGAVLTAWLRTGISDTGIVLFVLLVIALPLLLAATFAAVGAATDSRVDDDMRAYGVGIGSVLHTNPYAESPFEFDARLDGTVSTVGRRGKKRGKQEGRTVVVGTESRWLEQRGNRFELLDGRDVVATAAPRKRGPWRDWEIDVDGRLLRLRTHVRRHPPRRTLLDDRGRAWRADVAKHRVAARLPEEISPGGAAFVLTVLAAIRDTVVPPTTSGGGGVDLTDSGWTD</sequence>
<dbReference type="Proteomes" id="UP001385809">
    <property type="component" value="Unassembled WGS sequence"/>
</dbReference>
<feature type="region of interest" description="Disordered" evidence="1">
    <location>
        <begin position="1"/>
        <end position="21"/>
    </location>
</feature>
<evidence type="ECO:0000313" key="4">
    <source>
        <dbReference type="Proteomes" id="UP001385809"/>
    </source>
</evidence>
<dbReference type="RefSeq" id="WP_337698300.1">
    <property type="nucleotide sequence ID" value="NZ_JBBEGN010000027.1"/>
</dbReference>
<comment type="caution">
    <text evidence="3">The sequence shown here is derived from an EMBL/GenBank/DDBJ whole genome shotgun (WGS) entry which is preliminary data.</text>
</comment>
<dbReference type="EMBL" id="JBBEGN010000027">
    <property type="protein sequence ID" value="MEJ2871724.1"/>
    <property type="molecule type" value="Genomic_DNA"/>
</dbReference>
<evidence type="ECO:0008006" key="5">
    <source>
        <dbReference type="Google" id="ProtNLM"/>
    </source>
</evidence>
<keyword evidence="4" id="KW-1185">Reference proteome</keyword>
<evidence type="ECO:0000313" key="3">
    <source>
        <dbReference type="EMBL" id="MEJ2871724.1"/>
    </source>
</evidence>
<feature type="transmembrane region" description="Helical" evidence="2">
    <location>
        <begin position="68"/>
        <end position="90"/>
    </location>
</feature>
<evidence type="ECO:0000256" key="2">
    <source>
        <dbReference type="SAM" id="Phobius"/>
    </source>
</evidence>
<keyword evidence="2" id="KW-0472">Membrane</keyword>
<keyword evidence="2" id="KW-1133">Transmembrane helix</keyword>